<feature type="compositionally biased region" description="Low complexity" evidence="1">
    <location>
        <begin position="293"/>
        <end position="307"/>
    </location>
</feature>
<proteinExistence type="predicted"/>
<keyword evidence="2" id="KW-0472">Membrane</keyword>
<accession>A0A1E7EZ95</accession>
<dbReference type="EMBL" id="KV784369">
    <property type="protein sequence ID" value="OEU11272.1"/>
    <property type="molecule type" value="Genomic_DNA"/>
</dbReference>
<dbReference type="Proteomes" id="UP000095751">
    <property type="component" value="Unassembled WGS sequence"/>
</dbReference>
<gene>
    <name evidence="3" type="ORF">FRACYDRAFT_246385</name>
</gene>
<sequence length="388" mass="43234">MVVAGRFHNYHSSSSSDETTFIDAVLVPTTAYSVYHHSSSSSSSSSHRIMQQLVDEQYLIIGFWSQRILGIIVVLSSIFMFALAWKRRDRLFHRLVLGMSTYEFIWGGFLIYGAAAIPVGSTNAIGNFGSVLTCIYLLTQKAFNNTGSGYCFIQSDPLGCGTKEYPDVVCDRGPETERQLSKLYLLWTIPLSLILICPTVIMIILIVKVKKNQNTIRITATTVIVQTIIYLLALYGGIVPSILFHALSWSQLQQEDTLIIMDIASNISYTLFGLWCISEEFDINDNDNDSGNENDNKENNNNNNDIDIQQQQGLDNNVIIKDSRITPAIEQDCSGGGSSGRSNKWSFNIFDGTNASGAFADFVHDGDSEDERDDNQQTIQWNGVQDHV</sequence>
<name>A0A1E7EZ95_9STRA</name>
<dbReference type="AlphaFoldDB" id="A0A1E7EZ95"/>
<reference evidence="3 4" key="1">
    <citation type="submission" date="2016-09" db="EMBL/GenBank/DDBJ databases">
        <title>Extensive genetic diversity and differential bi-allelic expression allows diatom success in the polar Southern Ocean.</title>
        <authorList>
            <consortium name="DOE Joint Genome Institute"/>
            <person name="Mock T."/>
            <person name="Otillar R.P."/>
            <person name="Strauss J."/>
            <person name="Dupont C."/>
            <person name="Frickenhaus S."/>
            <person name="Maumus F."/>
            <person name="Mcmullan M."/>
            <person name="Sanges R."/>
            <person name="Schmutz J."/>
            <person name="Toseland A."/>
            <person name="Valas R."/>
            <person name="Veluchamy A."/>
            <person name="Ward B.J."/>
            <person name="Allen A."/>
            <person name="Barry K."/>
            <person name="Falciatore A."/>
            <person name="Ferrante M."/>
            <person name="Fortunato A.E."/>
            <person name="Gloeckner G."/>
            <person name="Gruber A."/>
            <person name="Hipkin R."/>
            <person name="Janech M."/>
            <person name="Kroth P."/>
            <person name="Leese F."/>
            <person name="Lindquist E."/>
            <person name="Lyon B.R."/>
            <person name="Martin J."/>
            <person name="Mayer C."/>
            <person name="Parker M."/>
            <person name="Quesneville H."/>
            <person name="Raymond J."/>
            <person name="Uhlig C."/>
            <person name="Valentin K.U."/>
            <person name="Worden A.Z."/>
            <person name="Armbrust E.V."/>
            <person name="Bowler C."/>
            <person name="Green B."/>
            <person name="Moulton V."/>
            <person name="Van Oosterhout C."/>
            <person name="Grigoriev I."/>
        </authorList>
    </citation>
    <scope>NUCLEOTIDE SEQUENCE [LARGE SCALE GENOMIC DNA]</scope>
    <source>
        <strain evidence="3 4">CCMP1102</strain>
    </source>
</reference>
<evidence type="ECO:0000256" key="1">
    <source>
        <dbReference type="SAM" id="MobiDB-lite"/>
    </source>
</evidence>
<feature type="transmembrane region" description="Helical" evidence="2">
    <location>
        <begin position="184"/>
        <end position="206"/>
    </location>
</feature>
<feature type="region of interest" description="Disordered" evidence="1">
    <location>
        <begin position="286"/>
        <end position="307"/>
    </location>
</feature>
<evidence type="ECO:0000313" key="4">
    <source>
        <dbReference type="Proteomes" id="UP000095751"/>
    </source>
</evidence>
<feature type="transmembrane region" description="Helical" evidence="2">
    <location>
        <begin position="95"/>
        <end position="117"/>
    </location>
</feature>
<organism evidence="3 4">
    <name type="scientific">Fragilariopsis cylindrus CCMP1102</name>
    <dbReference type="NCBI Taxonomy" id="635003"/>
    <lineage>
        <taxon>Eukaryota</taxon>
        <taxon>Sar</taxon>
        <taxon>Stramenopiles</taxon>
        <taxon>Ochrophyta</taxon>
        <taxon>Bacillariophyta</taxon>
        <taxon>Bacillariophyceae</taxon>
        <taxon>Bacillariophycidae</taxon>
        <taxon>Bacillariales</taxon>
        <taxon>Bacillariaceae</taxon>
        <taxon>Fragilariopsis</taxon>
    </lineage>
</organism>
<dbReference type="InParanoid" id="A0A1E7EZ95"/>
<evidence type="ECO:0000256" key="2">
    <source>
        <dbReference type="SAM" id="Phobius"/>
    </source>
</evidence>
<keyword evidence="2" id="KW-0812">Transmembrane</keyword>
<evidence type="ECO:0000313" key="3">
    <source>
        <dbReference type="EMBL" id="OEU11272.1"/>
    </source>
</evidence>
<feature type="transmembrane region" description="Helical" evidence="2">
    <location>
        <begin position="58"/>
        <end position="83"/>
    </location>
</feature>
<dbReference type="KEGG" id="fcy:FRACYDRAFT_246385"/>
<keyword evidence="4" id="KW-1185">Reference proteome</keyword>
<protein>
    <submittedName>
        <fullName evidence="3">Uncharacterized protein</fullName>
    </submittedName>
</protein>
<feature type="transmembrane region" description="Helical" evidence="2">
    <location>
        <begin position="218"/>
        <end position="238"/>
    </location>
</feature>
<keyword evidence="2" id="KW-1133">Transmembrane helix</keyword>